<sequence>MRPNRRVSQRLTNLTVINEPEPVCASKDDRYGHHQSDEDRELNEMSASRRNSRFDKELFGDSFALPIRSSAPALPQRLFSNSENGNLEEASTACWDQYRFQPYRHVLTCGHVIDTAKVRRACGPNCRPSSGAESKSKGPQILCLERTCVRVRKVQAAREVSIFVPRKGKAPTRRPTPRAAKKTSEPMQTNGEDSLFLPEASQAVEPAKATLPPRELANLRTDGTAALRYGTARRGRASGVPGSDKQARQSKSVKVEEQTYEFQGNGAMGQAQDSDPDTGMWSMAEDKYDQNANEQPGRVLRDLSPSQLLPRIQVDVGDEDDMNEDDSTTLEAQVEGVQPDGSYAAPEIHCVCKSPHDSKMQQCVECERSFHPECIGKKMLGRCKTCAVSRAKNLRMARQKSGKGTQASFLEQNRAARAEKHKFQKSQIQLYGTPQEQVRRRVHGHKVPGTADADSMDLDPDSV</sequence>
<dbReference type="Proteomes" id="UP001281147">
    <property type="component" value="Unassembled WGS sequence"/>
</dbReference>
<accession>A0ACC3NYT6</accession>
<evidence type="ECO:0000313" key="1">
    <source>
        <dbReference type="EMBL" id="KAK3725465.1"/>
    </source>
</evidence>
<protein>
    <submittedName>
        <fullName evidence="1">Uncharacterized protein</fullName>
    </submittedName>
</protein>
<comment type="caution">
    <text evidence="1">The sequence shown here is derived from an EMBL/GenBank/DDBJ whole genome shotgun (WGS) entry which is preliminary data.</text>
</comment>
<keyword evidence="2" id="KW-1185">Reference proteome</keyword>
<reference evidence="1" key="1">
    <citation type="submission" date="2023-07" db="EMBL/GenBank/DDBJ databases">
        <title>Black Yeasts Isolated from many extreme environments.</title>
        <authorList>
            <person name="Coleine C."/>
            <person name="Stajich J.E."/>
            <person name="Selbmann L."/>
        </authorList>
    </citation>
    <scope>NUCLEOTIDE SEQUENCE</scope>
    <source>
        <strain evidence="1">CCFEE 5714</strain>
    </source>
</reference>
<dbReference type="EMBL" id="JAUTXU010000002">
    <property type="protein sequence ID" value="KAK3725465.1"/>
    <property type="molecule type" value="Genomic_DNA"/>
</dbReference>
<organism evidence="1 2">
    <name type="scientific">Vermiconidia calcicola</name>
    <dbReference type="NCBI Taxonomy" id="1690605"/>
    <lineage>
        <taxon>Eukaryota</taxon>
        <taxon>Fungi</taxon>
        <taxon>Dikarya</taxon>
        <taxon>Ascomycota</taxon>
        <taxon>Pezizomycotina</taxon>
        <taxon>Dothideomycetes</taxon>
        <taxon>Dothideomycetidae</taxon>
        <taxon>Mycosphaerellales</taxon>
        <taxon>Extremaceae</taxon>
        <taxon>Vermiconidia</taxon>
    </lineage>
</organism>
<evidence type="ECO:0000313" key="2">
    <source>
        <dbReference type="Proteomes" id="UP001281147"/>
    </source>
</evidence>
<gene>
    <name evidence="1" type="ORF">LTR37_000435</name>
</gene>
<proteinExistence type="predicted"/>
<name>A0ACC3NYT6_9PEZI</name>